<sequence>MASKIFMGDMPELMENILNNLNNENYSLYSCALVNRHWCKMSIPILWQNPFSFDQNPLFISQYFSSLNENEKFVLKECGINVNFPKTLFNYAKFLKVLDLSSLEWKVKKWFDFQHVDLRVSSKYLIINLLFKLFVESGATLHKIELYFSDYEINPEIFYSLGRNELFFSRLQDLSLGGIPDFNIESVTALLGILAKNTTKINVLKLEDFCSNYDARLLHALICIIKSQEQIKQFNLIGGEDYTTEFHGIISALECQNNSLQEVIIDSCACNTEFKVFMNCKNLEILRIRYCNDVKILETSLNTLEITSDTIYATNIVQILNKSGSLLQRLKLVSIDEPIWELSLLLETLKSSCPNIVYLNISDVGLSPQSLEFIGNLQNLQILTLWYLDEMLKSEPEIRVLQFAKLLPLTLQYLDLRYSDLDPYLDILLNNCYAPLKYLLIDRLDDEKKTKALIEFCIRKKTLNYVAISIDLDDNIKKEVEEYVTLVPCEHIVVNC</sequence>
<reference evidence="1 2" key="1">
    <citation type="journal article" date="2019" name="Environ. Microbiol.">
        <title>At the nexus of three kingdoms: the genome of the mycorrhizal fungus Gigaspora margarita provides insights into plant, endobacterial and fungal interactions.</title>
        <authorList>
            <person name="Venice F."/>
            <person name="Ghignone S."/>
            <person name="Salvioli di Fossalunga A."/>
            <person name="Amselem J."/>
            <person name="Novero M."/>
            <person name="Xianan X."/>
            <person name="Sedzielewska Toro K."/>
            <person name="Morin E."/>
            <person name="Lipzen A."/>
            <person name="Grigoriev I.V."/>
            <person name="Henrissat B."/>
            <person name="Martin F.M."/>
            <person name="Bonfante P."/>
        </authorList>
    </citation>
    <scope>NUCLEOTIDE SEQUENCE [LARGE SCALE GENOMIC DNA]</scope>
    <source>
        <strain evidence="1 2">BEG34</strain>
    </source>
</reference>
<evidence type="ECO:0008006" key="3">
    <source>
        <dbReference type="Google" id="ProtNLM"/>
    </source>
</evidence>
<protein>
    <recommendedName>
        <fullName evidence="3">F-box domain-containing protein</fullName>
    </recommendedName>
</protein>
<name>A0A8H3X7X7_GIGMA</name>
<evidence type="ECO:0000313" key="2">
    <source>
        <dbReference type="Proteomes" id="UP000439903"/>
    </source>
</evidence>
<dbReference type="AlphaFoldDB" id="A0A8H3X7X7"/>
<evidence type="ECO:0000313" key="1">
    <source>
        <dbReference type="EMBL" id="KAF0430121.1"/>
    </source>
</evidence>
<keyword evidence="2" id="KW-1185">Reference proteome</keyword>
<dbReference type="EMBL" id="WTPW01001526">
    <property type="protein sequence ID" value="KAF0430121.1"/>
    <property type="molecule type" value="Genomic_DNA"/>
</dbReference>
<comment type="caution">
    <text evidence="1">The sequence shown here is derived from an EMBL/GenBank/DDBJ whole genome shotgun (WGS) entry which is preliminary data.</text>
</comment>
<proteinExistence type="predicted"/>
<dbReference type="Gene3D" id="3.80.10.10">
    <property type="entry name" value="Ribonuclease Inhibitor"/>
    <property type="match status" value="1"/>
</dbReference>
<dbReference type="InterPro" id="IPR032675">
    <property type="entry name" value="LRR_dom_sf"/>
</dbReference>
<organism evidence="1 2">
    <name type="scientific">Gigaspora margarita</name>
    <dbReference type="NCBI Taxonomy" id="4874"/>
    <lineage>
        <taxon>Eukaryota</taxon>
        <taxon>Fungi</taxon>
        <taxon>Fungi incertae sedis</taxon>
        <taxon>Mucoromycota</taxon>
        <taxon>Glomeromycotina</taxon>
        <taxon>Glomeromycetes</taxon>
        <taxon>Diversisporales</taxon>
        <taxon>Gigasporaceae</taxon>
        <taxon>Gigaspora</taxon>
    </lineage>
</organism>
<dbReference type="SUPFAM" id="SSF52047">
    <property type="entry name" value="RNI-like"/>
    <property type="match status" value="1"/>
</dbReference>
<gene>
    <name evidence="1" type="ORF">F8M41_005567</name>
</gene>
<dbReference type="Proteomes" id="UP000439903">
    <property type="component" value="Unassembled WGS sequence"/>
</dbReference>
<accession>A0A8H3X7X7</accession>